<dbReference type="RefSeq" id="WP_152841327.1">
    <property type="nucleotide sequence ID" value="NZ_WHUG01000018.1"/>
</dbReference>
<organism evidence="3 4">
    <name type="scientific">Rugamonas aquatica</name>
    <dbReference type="NCBI Taxonomy" id="2743357"/>
    <lineage>
        <taxon>Bacteria</taxon>
        <taxon>Pseudomonadati</taxon>
        <taxon>Pseudomonadota</taxon>
        <taxon>Betaproteobacteria</taxon>
        <taxon>Burkholderiales</taxon>
        <taxon>Oxalobacteraceae</taxon>
        <taxon>Telluria group</taxon>
        <taxon>Rugamonas</taxon>
    </lineage>
</organism>
<proteinExistence type="predicted"/>
<gene>
    <name evidence="3" type="ORF">GEV02_29100</name>
</gene>
<dbReference type="InterPro" id="IPR045556">
    <property type="entry name" value="DUF6351"/>
</dbReference>
<evidence type="ECO:0000256" key="1">
    <source>
        <dbReference type="SAM" id="SignalP"/>
    </source>
</evidence>
<dbReference type="AlphaFoldDB" id="A0A6A7NAW4"/>
<evidence type="ECO:0000313" key="4">
    <source>
        <dbReference type="Proteomes" id="UP000440498"/>
    </source>
</evidence>
<feature type="signal peptide" evidence="1">
    <location>
        <begin position="1"/>
        <end position="21"/>
    </location>
</feature>
<protein>
    <recommendedName>
        <fullName evidence="2">DUF6351 domain-containing protein</fullName>
    </recommendedName>
</protein>
<name>A0A6A7NAW4_9BURK</name>
<accession>A0A6A7NAW4</accession>
<feature type="chain" id="PRO_5025400524" description="DUF6351 domain-containing protein" evidence="1">
    <location>
        <begin position="22"/>
        <end position="660"/>
    </location>
</feature>
<dbReference type="Proteomes" id="UP000440498">
    <property type="component" value="Unassembled WGS sequence"/>
</dbReference>
<sequence>MAFWRFLAACAATAICLAAQAQQQQPFVCRTQEAGLGQPSVDNQDGIGHPVVDEASGAIVGYSRNCSIATRVEYFYLAGNRFKPFDPATGYAAPPPDLTTFKRNGAAVPFVVRVEVGTINRFVYTIAMLAPAAKPEPAAWNRKLVYWLGGGVGIGHHQGSPLWFKPGGLSGNERQLMVPMLEQGYAIVSSTGNEAGVHYNMRLAGQTALLTKARFVEAYGAPLFTIGLGGSGGAVQQYLFAQNHPGLLDGGIPLQSYPDMITQTIPISDCPLLSQYFKDEVALDPASPWARWSNQIAIEGMNASDGARHAWTGGAGSTECINGWKMAIVTVLNPRYKDDRYDLAATFYRYPAGAFDKVKWTHWNDLADIYGTDSQGYAPISIDNEGVQYGLKALAQGVIGVDEFLRLNACVGGWKEQADFVDWQGKDDPYDSRNMLRSATCRDPEGTPAPRRSGSVEAMRKAYSTGQVFTGQRLGIPMIDLRPYLEPELNMHNARQAFSVRARLLGANRAEAKRQVIWFTRSEADMQGRVLEALSTMDRLLSGGPAPAEFTDRCIDTGGAVIAAGPSVWDGILDAKPPGACSKAFPLFSSPRMVAGESIKGDVFKCALKPVAQALRDGSYPAGVEWTAQQKARLQRIFPHGVCDYSRPDQGRPQVLERNR</sequence>
<keyword evidence="4" id="KW-1185">Reference proteome</keyword>
<reference evidence="3 4" key="1">
    <citation type="submission" date="2019-10" db="EMBL/GenBank/DDBJ databases">
        <title>Two novel species isolated from a subtropical stream in China.</title>
        <authorList>
            <person name="Lu H."/>
        </authorList>
    </citation>
    <scope>NUCLEOTIDE SEQUENCE [LARGE SCALE GENOMIC DNA]</scope>
    <source>
        <strain evidence="3 4">FT29W</strain>
    </source>
</reference>
<evidence type="ECO:0000313" key="3">
    <source>
        <dbReference type="EMBL" id="MQA42206.1"/>
    </source>
</evidence>
<dbReference type="EMBL" id="WHUG01000018">
    <property type="protein sequence ID" value="MQA42206.1"/>
    <property type="molecule type" value="Genomic_DNA"/>
</dbReference>
<evidence type="ECO:0000259" key="2">
    <source>
        <dbReference type="Pfam" id="PF19878"/>
    </source>
</evidence>
<feature type="domain" description="DUF6351" evidence="2">
    <location>
        <begin position="23"/>
        <end position="652"/>
    </location>
</feature>
<keyword evidence="1" id="KW-0732">Signal</keyword>
<comment type="caution">
    <text evidence="3">The sequence shown here is derived from an EMBL/GenBank/DDBJ whole genome shotgun (WGS) entry which is preliminary data.</text>
</comment>
<dbReference type="Pfam" id="PF19878">
    <property type="entry name" value="DUF6351"/>
    <property type="match status" value="1"/>
</dbReference>